<dbReference type="EMBL" id="CP054160">
    <property type="protein sequence ID" value="QKJ58768.1"/>
    <property type="molecule type" value="Genomic_DNA"/>
</dbReference>
<organism evidence="2 3">
    <name type="scientific">Serratia fonticola</name>
    <dbReference type="NCBI Taxonomy" id="47917"/>
    <lineage>
        <taxon>Bacteria</taxon>
        <taxon>Pseudomonadati</taxon>
        <taxon>Pseudomonadota</taxon>
        <taxon>Gammaproteobacteria</taxon>
        <taxon>Enterobacterales</taxon>
        <taxon>Yersiniaceae</taxon>
        <taxon>Serratia</taxon>
    </lineage>
</organism>
<protein>
    <submittedName>
        <fullName evidence="2">Uncharacterized protein</fullName>
    </submittedName>
</protein>
<sequence>MTTHDDFLQKQIAAQLREAKYEEAVAMSSAMAAVDHQRSNPRIKLPELLAWAKTHAKHSRRIKDKPDRPHVPGRRMGRR</sequence>
<feature type="region of interest" description="Disordered" evidence="1">
    <location>
        <begin position="55"/>
        <end position="79"/>
    </location>
</feature>
<dbReference type="Proteomes" id="UP000503464">
    <property type="component" value="Chromosome"/>
</dbReference>
<dbReference type="RefSeq" id="WP_173409108.1">
    <property type="nucleotide sequence ID" value="NZ_CAMKUK010000001.1"/>
</dbReference>
<evidence type="ECO:0000313" key="2">
    <source>
        <dbReference type="EMBL" id="QKJ58768.1"/>
    </source>
</evidence>
<reference evidence="3" key="1">
    <citation type="submission" date="2020-03" db="EMBL/GenBank/DDBJ databases">
        <title>Genome sequences of seven Enterobacteriaceae strains isolated from Canadian wastewater treatment facilities.</title>
        <authorList>
            <person name="Huang H."/>
            <person name="Chmara J.T."/>
            <person name="Duceppe M.-O."/>
        </authorList>
    </citation>
    <scope>NUCLEOTIDE SEQUENCE [LARGE SCALE GENOMIC DNA]</scope>
    <source>
        <strain evidence="3">Biosolid 3</strain>
    </source>
</reference>
<evidence type="ECO:0000256" key="1">
    <source>
        <dbReference type="SAM" id="MobiDB-lite"/>
    </source>
</evidence>
<name>A0AAE7EHC2_SERFO</name>
<dbReference type="AlphaFoldDB" id="A0AAE7EHC2"/>
<proteinExistence type="predicted"/>
<evidence type="ECO:0000313" key="3">
    <source>
        <dbReference type="Proteomes" id="UP000503464"/>
    </source>
</evidence>
<accession>A0AAE7EHC2</accession>
<gene>
    <name evidence="2" type="ORF">G9399_10830</name>
</gene>